<dbReference type="InterPro" id="IPR055357">
    <property type="entry name" value="LRR_At1g61320_AtMIF1"/>
</dbReference>
<reference evidence="3" key="2">
    <citation type="submission" date="2013-12" db="EMBL/GenBank/DDBJ databases">
        <authorList>
            <person name="Yu Y."/>
            <person name="Lee S."/>
            <person name="de Baynast K."/>
            <person name="Wissotski M."/>
            <person name="Liu L."/>
            <person name="Talag J."/>
            <person name="Goicoechea J."/>
            <person name="Angelova A."/>
            <person name="Jetty R."/>
            <person name="Kudrna D."/>
            <person name="Golser W."/>
            <person name="Rivera L."/>
            <person name="Zhang J."/>
            <person name="Wing R."/>
        </authorList>
    </citation>
    <scope>NUCLEOTIDE SEQUENCE</scope>
</reference>
<reference evidence="2" key="3">
    <citation type="submission" date="2015-04" db="UniProtKB">
        <authorList>
            <consortium name="EnsemblPlants"/>
        </authorList>
    </citation>
    <scope>IDENTIFICATION</scope>
</reference>
<evidence type="ECO:0000259" key="1">
    <source>
        <dbReference type="Pfam" id="PF23622"/>
    </source>
</evidence>
<proteinExistence type="predicted"/>
<dbReference type="PANTHER" id="PTHR34145:SF61">
    <property type="entry name" value="OS07G0161500 PROTEIN"/>
    <property type="match status" value="1"/>
</dbReference>
<dbReference type="InterPro" id="IPR036047">
    <property type="entry name" value="F-box-like_dom_sf"/>
</dbReference>
<dbReference type="PANTHER" id="PTHR34145">
    <property type="entry name" value="OS02G0105600 PROTEIN"/>
    <property type="match status" value="1"/>
</dbReference>
<organism evidence="2 3">
    <name type="scientific">Leersia perrieri</name>
    <dbReference type="NCBI Taxonomy" id="77586"/>
    <lineage>
        <taxon>Eukaryota</taxon>
        <taxon>Viridiplantae</taxon>
        <taxon>Streptophyta</taxon>
        <taxon>Embryophyta</taxon>
        <taxon>Tracheophyta</taxon>
        <taxon>Spermatophyta</taxon>
        <taxon>Magnoliopsida</taxon>
        <taxon>Liliopsida</taxon>
        <taxon>Poales</taxon>
        <taxon>Poaceae</taxon>
        <taxon>BOP clade</taxon>
        <taxon>Oryzoideae</taxon>
        <taxon>Oryzeae</taxon>
        <taxon>Oryzinae</taxon>
        <taxon>Leersia</taxon>
    </lineage>
</organism>
<dbReference type="SUPFAM" id="SSF52047">
    <property type="entry name" value="RNI-like"/>
    <property type="match status" value="1"/>
</dbReference>
<reference evidence="2 3" key="1">
    <citation type="submission" date="2012-08" db="EMBL/GenBank/DDBJ databases">
        <title>Oryza genome evolution.</title>
        <authorList>
            <person name="Wing R.A."/>
        </authorList>
    </citation>
    <scope>NUCLEOTIDE SEQUENCE</scope>
</reference>
<sequence>MTERKERELKDILSLLPLKEGARTSVLSNQWKNIWCSHENLVFQFCTMLSRRYHFERSWTSDGLRLNHNLFIERVNMVLKQHSGLGVQIVALPPNFKGFQNLKRIKLCHTDVGDEDMQTLVSNCNYLEFLYIFNCGMLTILRTYHPSNQLKNLRIENCEKLKIMEINFGLTEFRTSLPKKTIKSMYLKHLRLELAFCVPERKVDMLDFACLLEAAPFLETVFLHNLTAILDLYIDPRPIDPRPVVAVPPTMFTGPDVFFVLLDMDLSWNILSKKITTMLYEIRREDVERLAIFEIMEVPWFGLKLCLAISD</sequence>
<feature type="domain" description="At1g61320/AtMIF1 LRR" evidence="1">
    <location>
        <begin position="96"/>
        <end position="167"/>
    </location>
</feature>
<name>A0A0D9WVQ3_9ORYZ</name>
<dbReference type="AlphaFoldDB" id="A0A0D9WVQ3"/>
<dbReference type="Pfam" id="PF23622">
    <property type="entry name" value="LRR_At1g61320_AtMIF1"/>
    <property type="match status" value="1"/>
</dbReference>
<dbReference type="STRING" id="77586.A0A0D9WVQ3"/>
<evidence type="ECO:0000313" key="2">
    <source>
        <dbReference type="EnsemblPlants" id="LPERR07G03280.1"/>
    </source>
</evidence>
<dbReference type="EnsemblPlants" id="LPERR07G03280.1">
    <property type="protein sequence ID" value="LPERR07G03280.1"/>
    <property type="gene ID" value="LPERR07G03280"/>
</dbReference>
<evidence type="ECO:0000313" key="3">
    <source>
        <dbReference type="Proteomes" id="UP000032180"/>
    </source>
</evidence>
<protein>
    <recommendedName>
        <fullName evidence="1">At1g61320/AtMIF1 LRR domain-containing protein</fullName>
    </recommendedName>
</protein>
<dbReference type="SUPFAM" id="SSF81383">
    <property type="entry name" value="F-box domain"/>
    <property type="match status" value="1"/>
</dbReference>
<keyword evidence="3" id="KW-1185">Reference proteome</keyword>
<dbReference type="InterPro" id="IPR032675">
    <property type="entry name" value="LRR_dom_sf"/>
</dbReference>
<accession>A0A0D9WVQ3</accession>
<dbReference type="Proteomes" id="UP000032180">
    <property type="component" value="Chromosome 7"/>
</dbReference>
<dbReference type="Gramene" id="LPERR07G03280.1">
    <property type="protein sequence ID" value="LPERR07G03280.1"/>
    <property type="gene ID" value="LPERR07G03280"/>
</dbReference>
<dbReference type="HOGENOM" id="CLU_010721_3_5_1"/>
<dbReference type="InterPro" id="IPR053772">
    <property type="entry name" value="At1g61320/At1g61330-like"/>
</dbReference>
<dbReference type="Gene3D" id="3.80.10.10">
    <property type="entry name" value="Ribonuclease Inhibitor"/>
    <property type="match status" value="1"/>
</dbReference>